<feature type="compositionally biased region" description="Low complexity" evidence="1">
    <location>
        <begin position="205"/>
        <end position="217"/>
    </location>
</feature>
<dbReference type="Ensembl" id="ENSOKIT00005125171.1">
    <property type="protein sequence ID" value="ENSOKIP00005117074.1"/>
    <property type="gene ID" value="ENSOKIG00005050652.1"/>
</dbReference>
<evidence type="ECO:0000259" key="2">
    <source>
        <dbReference type="PROSITE" id="PS50011"/>
    </source>
</evidence>
<dbReference type="Pfam" id="PF00069">
    <property type="entry name" value="Pkinase"/>
    <property type="match status" value="1"/>
</dbReference>
<keyword evidence="4" id="KW-1185">Reference proteome</keyword>
<name>A0A8C7LFF6_ONCKI</name>
<dbReference type="PROSITE" id="PS50011">
    <property type="entry name" value="PROTEIN_KINASE_DOM"/>
    <property type="match status" value="1"/>
</dbReference>
<evidence type="ECO:0000313" key="3">
    <source>
        <dbReference type="Ensembl" id="ENSOKIP00005117074.1"/>
    </source>
</evidence>
<dbReference type="GO" id="GO:0005524">
    <property type="term" value="F:ATP binding"/>
    <property type="evidence" value="ECO:0007669"/>
    <property type="project" value="InterPro"/>
</dbReference>
<dbReference type="CDD" id="cd14124">
    <property type="entry name" value="PK_VRK3"/>
    <property type="match status" value="1"/>
</dbReference>
<proteinExistence type="predicted"/>
<evidence type="ECO:0000313" key="4">
    <source>
        <dbReference type="Proteomes" id="UP000694557"/>
    </source>
</evidence>
<dbReference type="SUPFAM" id="SSF56112">
    <property type="entry name" value="Protein kinase-like (PK-like)"/>
    <property type="match status" value="1"/>
</dbReference>
<accession>A0A8C7LFF6</accession>
<dbReference type="InterPro" id="IPR011009">
    <property type="entry name" value="Kinase-like_dom_sf"/>
</dbReference>
<reference evidence="3" key="2">
    <citation type="submission" date="2025-09" db="UniProtKB">
        <authorList>
            <consortium name="Ensembl"/>
        </authorList>
    </citation>
    <scope>IDENTIFICATION</scope>
</reference>
<dbReference type="PANTHER" id="PTHR11909">
    <property type="entry name" value="CASEIN KINASE-RELATED"/>
    <property type="match status" value="1"/>
</dbReference>
<feature type="compositionally biased region" description="Polar residues" evidence="1">
    <location>
        <begin position="160"/>
        <end position="169"/>
    </location>
</feature>
<dbReference type="GO" id="GO:0004672">
    <property type="term" value="F:protein kinase activity"/>
    <property type="evidence" value="ECO:0007669"/>
    <property type="project" value="InterPro"/>
</dbReference>
<dbReference type="InterPro" id="IPR050235">
    <property type="entry name" value="CK1_Ser-Thr_kinase"/>
</dbReference>
<dbReference type="Pfam" id="PF13240">
    <property type="entry name" value="Zn_Ribbon_1"/>
    <property type="match status" value="1"/>
</dbReference>
<dbReference type="InterPro" id="IPR026870">
    <property type="entry name" value="Zinc_ribbon_dom"/>
</dbReference>
<dbReference type="SMART" id="SM00220">
    <property type="entry name" value="S_TKc"/>
    <property type="match status" value="1"/>
</dbReference>
<gene>
    <name evidence="3" type="primary">vrk3</name>
</gene>
<evidence type="ECO:0000256" key="1">
    <source>
        <dbReference type="SAM" id="MobiDB-lite"/>
    </source>
</evidence>
<feature type="region of interest" description="Disordered" evidence="1">
    <location>
        <begin position="160"/>
        <end position="225"/>
    </location>
</feature>
<sequence>MEKKPSPQVRPMAQVSLRTLQVMLRLRLFSCGDVTERIVVMTKMVLLKSRTTNRMLFHFCPQCGTKLQPGFRFCPSCGDKLQCVVDPSGPVEVASSGVSQLHVADGVIMTANASSPTPSTAQLTGWDTEGLVCANPSPVSTRPPLHRTCNSVPVAWSEEAPSSITSPPVTASPKHTADQSHKSVLSPRKRRALTPKEEQSVELASSPGFSPLPGSPSTVKGKAKKAKRVCAVEPLQEGEELCDTTGRKWRLLKLLSQSDAEMFYGVQQNGQGANSSDYKHILKLGAKDGKMFNEQNFLQRAAKPSSVDKWIKHAKMDFLGIPSCVGFGLHADSYRFLIFSSMGQTLQSFMDEGEGLLSEKAVLQLACRVLDVLEFIHENEYVHADIHAENIYISPAQQTQVNLAGYCHAFRYSPGGRHVEYRESSRTPNEGAIDFISLESHKGAGPSRRSDLQALGYCMLRWYTGALPWTSLTHTPARVATEKERYMEDVPGLLSHCFGQKKVSSALQGYLSQVMALQYSDQPDYRALRAGLSAALQKLGGSLEQPLDLQMKAI</sequence>
<dbReference type="InterPro" id="IPR000719">
    <property type="entry name" value="Prot_kinase_dom"/>
</dbReference>
<dbReference type="Proteomes" id="UP000694557">
    <property type="component" value="Unassembled WGS sequence"/>
</dbReference>
<reference evidence="3" key="1">
    <citation type="submission" date="2025-08" db="UniProtKB">
        <authorList>
            <consortium name="Ensembl"/>
        </authorList>
    </citation>
    <scope>IDENTIFICATION</scope>
</reference>
<protein>
    <submittedName>
        <fullName evidence="3">VRK serine/threonine kinase 3</fullName>
    </submittedName>
</protein>
<organism evidence="3 4">
    <name type="scientific">Oncorhynchus kisutch</name>
    <name type="common">Coho salmon</name>
    <name type="synonym">Salmo kisutch</name>
    <dbReference type="NCBI Taxonomy" id="8019"/>
    <lineage>
        <taxon>Eukaryota</taxon>
        <taxon>Metazoa</taxon>
        <taxon>Chordata</taxon>
        <taxon>Craniata</taxon>
        <taxon>Vertebrata</taxon>
        <taxon>Euteleostomi</taxon>
        <taxon>Actinopterygii</taxon>
        <taxon>Neopterygii</taxon>
        <taxon>Teleostei</taxon>
        <taxon>Protacanthopterygii</taxon>
        <taxon>Salmoniformes</taxon>
        <taxon>Salmonidae</taxon>
        <taxon>Salmoninae</taxon>
        <taxon>Oncorhynchus</taxon>
    </lineage>
</organism>
<dbReference type="GeneTree" id="ENSGT00940000158111"/>
<feature type="domain" description="Protein kinase" evidence="2">
    <location>
        <begin position="249"/>
        <end position="536"/>
    </location>
</feature>
<dbReference type="AlphaFoldDB" id="A0A8C7LFF6"/>
<dbReference type="Gene3D" id="1.10.510.10">
    <property type="entry name" value="Transferase(Phosphotransferase) domain 1"/>
    <property type="match status" value="1"/>
</dbReference>